<reference evidence="6 7" key="1">
    <citation type="submission" date="2023-07" db="EMBL/GenBank/DDBJ databases">
        <title>Comparative genomics of wheat-associated soil bacteria to identify genetic determinants of phenazine resistance.</title>
        <authorList>
            <person name="Mouncey N."/>
        </authorList>
    </citation>
    <scope>NUCLEOTIDE SEQUENCE [LARGE SCALE GENOMIC DNA]</scope>
    <source>
        <strain evidence="6 7">V2I4</strain>
    </source>
</reference>
<sequence>MRDDVNYVPRRLQVHPSTKFADTLRKEIADGTWAPGTVRRSGELRRRFGTTPHVISKTVQLLRDESLVGTRPGGGGGITPSGTTLSTWQQRVCKDDIEDAVRRRISDGTHPVGKPFPSVAVLSKEFGVARSMISLALKPLKDQGFLTNAGATARDGTVVAQRIPSDACPQPDADHADTDCDQGPDVDRERGADRV</sequence>
<keyword evidence="1" id="KW-0805">Transcription regulation</keyword>
<feature type="region of interest" description="Disordered" evidence="4">
    <location>
        <begin position="157"/>
        <end position="195"/>
    </location>
</feature>
<dbReference type="InterPro" id="IPR000524">
    <property type="entry name" value="Tscrpt_reg_HTH_GntR"/>
</dbReference>
<keyword evidence="3" id="KW-0804">Transcription</keyword>
<dbReference type="SUPFAM" id="SSF46785">
    <property type="entry name" value="Winged helix' DNA-binding domain"/>
    <property type="match status" value="2"/>
</dbReference>
<evidence type="ECO:0000313" key="7">
    <source>
        <dbReference type="Proteomes" id="UP001230328"/>
    </source>
</evidence>
<dbReference type="Pfam" id="PF00392">
    <property type="entry name" value="GntR"/>
    <property type="match status" value="1"/>
</dbReference>
<name>A0ABU0T719_9ACTN</name>
<evidence type="ECO:0000256" key="2">
    <source>
        <dbReference type="ARBA" id="ARBA00023125"/>
    </source>
</evidence>
<dbReference type="PANTHER" id="PTHR43537:SF5">
    <property type="entry name" value="UXU OPERON TRANSCRIPTIONAL REGULATOR"/>
    <property type="match status" value="1"/>
</dbReference>
<dbReference type="PANTHER" id="PTHR43537">
    <property type="entry name" value="TRANSCRIPTIONAL REGULATOR, GNTR FAMILY"/>
    <property type="match status" value="1"/>
</dbReference>
<feature type="domain" description="HTH gntR-type" evidence="5">
    <location>
        <begin position="91"/>
        <end position="162"/>
    </location>
</feature>
<dbReference type="RefSeq" id="WP_307527658.1">
    <property type="nucleotide sequence ID" value="NZ_JAUSZI010000002.1"/>
</dbReference>
<keyword evidence="2 6" id="KW-0238">DNA-binding</keyword>
<evidence type="ECO:0000256" key="1">
    <source>
        <dbReference type="ARBA" id="ARBA00023015"/>
    </source>
</evidence>
<gene>
    <name evidence="6" type="ORF">QF035_009060</name>
</gene>
<dbReference type="EMBL" id="JAUSZI010000002">
    <property type="protein sequence ID" value="MDQ1031478.1"/>
    <property type="molecule type" value="Genomic_DNA"/>
</dbReference>
<proteinExistence type="predicted"/>
<accession>A0ABU0T719</accession>
<dbReference type="GO" id="GO:0003677">
    <property type="term" value="F:DNA binding"/>
    <property type="evidence" value="ECO:0007669"/>
    <property type="project" value="UniProtKB-KW"/>
</dbReference>
<organism evidence="6 7">
    <name type="scientific">Streptomyces umbrinus</name>
    <dbReference type="NCBI Taxonomy" id="67370"/>
    <lineage>
        <taxon>Bacteria</taxon>
        <taxon>Bacillati</taxon>
        <taxon>Actinomycetota</taxon>
        <taxon>Actinomycetes</taxon>
        <taxon>Kitasatosporales</taxon>
        <taxon>Streptomycetaceae</taxon>
        <taxon>Streptomyces</taxon>
        <taxon>Streptomyces phaeochromogenes group</taxon>
    </lineage>
</organism>
<protein>
    <submittedName>
        <fullName evidence="6">DNA-binding GntR family transcriptional regulator</fullName>
    </submittedName>
</protein>
<dbReference type="Proteomes" id="UP001230328">
    <property type="component" value="Unassembled WGS sequence"/>
</dbReference>
<dbReference type="InterPro" id="IPR036390">
    <property type="entry name" value="WH_DNA-bd_sf"/>
</dbReference>
<feature type="compositionally biased region" description="Basic and acidic residues" evidence="4">
    <location>
        <begin position="185"/>
        <end position="195"/>
    </location>
</feature>
<dbReference type="InterPro" id="IPR036388">
    <property type="entry name" value="WH-like_DNA-bd_sf"/>
</dbReference>
<dbReference type="PROSITE" id="PS50949">
    <property type="entry name" value="HTH_GNTR"/>
    <property type="match status" value="1"/>
</dbReference>
<evidence type="ECO:0000313" key="6">
    <source>
        <dbReference type="EMBL" id="MDQ1031478.1"/>
    </source>
</evidence>
<keyword evidence="7" id="KW-1185">Reference proteome</keyword>
<comment type="caution">
    <text evidence="6">The sequence shown here is derived from an EMBL/GenBank/DDBJ whole genome shotgun (WGS) entry which is preliminary data.</text>
</comment>
<evidence type="ECO:0000256" key="4">
    <source>
        <dbReference type="SAM" id="MobiDB-lite"/>
    </source>
</evidence>
<dbReference type="Gene3D" id="1.10.10.10">
    <property type="entry name" value="Winged helix-like DNA-binding domain superfamily/Winged helix DNA-binding domain"/>
    <property type="match status" value="2"/>
</dbReference>
<evidence type="ECO:0000256" key="3">
    <source>
        <dbReference type="ARBA" id="ARBA00023163"/>
    </source>
</evidence>
<evidence type="ECO:0000259" key="5">
    <source>
        <dbReference type="PROSITE" id="PS50949"/>
    </source>
</evidence>